<dbReference type="GO" id="GO:0004540">
    <property type="term" value="F:RNA nuclease activity"/>
    <property type="evidence" value="ECO:0007669"/>
    <property type="project" value="InterPro"/>
</dbReference>
<dbReference type="Proteomes" id="UP000005540">
    <property type="component" value="Unassembled WGS sequence"/>
</dbReference>
<keyword evidence="8" id="KW-1185">Reference proteome</keyword>
<evidence type="ECO:0000256" key="1">
    <source>
        <dbReference type="ARBA" id="ARBA00022553"/>
    </source>
</evidence>
<dbReference type="OrthoDB" id="9810538at2"/>
<dbReference type="InterPro" id="IPR037038">
    <property type="entry name" value="HepT-like_sf"/>
</dbReference>
<comment type="caution">
    <text evidence="7">The sequence shown here is derived from an EMBL/GenBank/DDBJ whole genome shotgun (WGS) entry which is preliminary data.</text>
</comment>
<evidence type="ECO:0000313" key="8">
    <source>
        <dbReference type="Proteomes" id="UP000005540"/>
    </source>
</evidence>
<dbReference type="PANTHER" id="PTHR34139">
    <property type="entry name" value="UPF0331 PROTEIN MJ0127"/>
    <property type="match status" value="1"/>
</dbReference>
<dbReference type="InterPro" id="IPR008201">
    <property type="entry name" value="HepT-like"/>
</dbReference>
<dbReference type="Pfam" id="PF01934">
    <property type="entry name" value="HepT-like"/>
    <property type="match status" value="1"/>
</dbReference>
<evidence type="ECO:0000256" key="2">
    <source>
        <dbReference type="ARBA" id="ARBA00022649"/>
    </source>
</evidence>
<keyword evidence="4" id="KW-0547">Nucleotide-binding</keyword>
<keyword evidence="2" id="KW-1277">Toxin-antitoxin system</keyword>
<protein>
    <submittedName>
        <fullName evidence="7">Nucleotidyltransferase</fullName>
    </submittedName>
</protein>
<dbReference type="GO" id="GO:0000166">
    <property type="term" value="F:nucleotide binding"/>
    <property type="evidence" value="ECO:0007669"/>
    <property type="project" value="UniProtKB-KW"/>
</dbReference>
<keyword evidence="1" id="KW-0597">Phosphoprotein</keyword>
<dbReference type="EMBL" id="ABZS01000040">
    <property type="protein sequence ID" value="EEP60929.1"/>
    <property type="molecule type" value="Genomic_DNA"/>
</dbReference>
<reference evidence="7 8" key="1">
    <citation type="submission" date="2009-04" db="EMBL/GenBank/DDBJ databases">
        <authorList>
            <person name="Reysenbach A.-L."/>
            <person name="Heidelberg J.F."/>
            <person name="Nelson W.C."/>
        </authorList>
    </citation>
    <scope>NUCLEOTIDE SEQUENCE [LARGE SCALE GENOMIC DNA]</scope>
    <source>
        <strain evidence="7 8">SS-5</strain>
    </source>
</reference>
<evidence type="ECO:0000256" key="4">
    <source>
        <dbReference type="ARBA" id="ARBA00022741"/>
    </source>
</evidence>
<proteinExistence type="inferred from homology"/>
<evidence type="ECO:0000256" key="5">
    <source>
        <dbReference type="ARBA" id="ARBA00022801"/>
    </source>
</evidence>
<dbReference type="GO" id="GO:0016787">
    <property type="term" value="F:hydrolase activity"/>
    <property type="evidence" value="ECO:0007669"/>
    <property type="project" value="UniProtKB-KW"/>
</dbReference>
<dbReference type="GO" id="GO:0016740">
    <property type="term" value="F:transferase activity"/>
    <property type="evidence" value="ECO:0007669"/>
    <property type="project" value="UniProtKB-KW"/>
</dbReference>
<sequence>MYKRDWRLFLMEILESINKIEKYTENIKSFEDFLLDSKTVDAVIRNLEIIGEAAGKIPEEIRNKANNIQWRQIIGLRNRLIHGYFAIDIAIVWEILQKDMPELKKNLLENFYSDIENLK</sequence>
<keyword evidence="3" id="KW-0540">Nuclease</keyword>
<gene>
    <name evidence="7" type="ORF">SULYE_0569</name>
</gene>
<accession>C4FJ28</accession>
<evidence type="ECO:0000256" key="3">
    <source>
        <dbReference type="ARBA" id="ARBA00022722"/>
    </source>
</evidence>
<dbReference type="GO" id="GO:0110001">
    <property type="term" value="C:toxin-antitoxin complex"/>
    <property type="evidence" value="ECO:0007669"/>
    <property type="project" value="InterPro"/>
</dbReference>
<evidence type="ECO:0000313" key="7">
    <source>
        <dbReference type="EMBL" id="EEP60929.1"/>
    </source>
</evidence>
<dbReference type="PANTHER" id="PTHR34139:SF1">
    <property type="entry name" value="RNASE MJ1380-RELATED"/>
    <property type="match status" value="1"/>
</dbReference>
<dbReference type="AlphaFoldDB" id="C4FJ28"/>
<organism evidence="7 8">
    <name type="scientific">Sulfurihydrogenibium yellowstonense SS-5</name>
    <dbReference type="NCBI Taxonomy" id="432331"/>
    <lineage>
        <taxon>Bacteria</taxon>
        <taxon>Pseudomonadati</taxon>
        <taxon>Aquificota</taxon>
        <taxon>Aquificia</taxon>
        <taxon>Aquificales</taxon>
        <taxon>Hydrogenothermaceae</taxon>
        <taxon>Sulfurihydrogenibium</taxon>
    </lineage>
</organism>
<comment type="similarity">
    <text evidence="6">Belongs to the HepT RNase toxin family.</text>
</comment>
<dbReference type="Gene3D" id="1.20.120.580">
    <property type="entry name" value="bsu32300-like"/>
    <property type="match status" value="1"/>
</dbReference>
<dbReference type="InterPro" id="IPR051813">
    <property type="entry name" value="HepT_RNase_toxin"/>
</dbReference>
<keyword evidence="5" id="KW-0378">Hydrolase</keyword>
<name>C4FJ28_9AQUI</name>
<dbReference type="RefSeq" id="WP_007546220.1">
    <property type="nucleotide sequence ID" value="NZ_ABZS01000040.1"/>
</dbReference>
<keyword evidence="7" id="KW-0808">Transferase</keyword>
<evidence type="ECO:0000256" key="6">
    <source>
        <dbReference type="ARBA" id="ARBA00024207"/>
    </source>
</evidence>